<name>A0AAD8XI92_GLOAC</name>
<protein>
    <recommendedName>
        <fullName evidence="4">Secreted protein</fullName>
    </recommendedName>
</protein>
<proteinExistence type="predicted"/>
<accession>A0AAD8XI92</accession>
<evidence type="ECO:0008006" key="4">
    <source>
        <dbReference type="Google" id="ProtNLM"/>
    </source>
</evidence>
<dbReference type="RefSeq" id="XP_060368347.1">
    <property type="nucleotide sequence ID" value="XM_060510228.1"/>
</dbReference>
<organism evidence="2 3">
    <name type="scientific">Glomerella acutata</name>
    <name type="common">Colletotrichum acutatum</name>
    <dbReference type="NCBI Taxonomy" id="27357"/>
    <lineage>
        <taxon>Eukaryota</taxon>
        <taxon>Fungi</taxon>
        <taxon>Dikarya</taxon>
        <taxon>Ascomycota</taxon>
        <taxon>Pezizomycotina</taxon>
        <taxon>Sordariomycetes</taxon>
        <taxon>Hypocreomycetidae</taxon>
        <taxon>Glomerellales</taxon>
        <taxon>Glomerellaceae</taxon>
        <taxon>Colletotrichum</taxon>
        <taxon>Colletotrichum acutatum species complex</taxon>
    </lineage>
</organism>
<dbReference type="AlphaFoldDB" id="A0AAD8XI92"/>
<gene>
    <name evidence="2" type="ORF">BDZ83DRAFT_648856</name>
</gene>
<evidence type="ECO:0000256" key="1">
    <source>
        <dbReference type="SAM" id="SignalP"/>
    </source>
</evidence>
<dbReference type="Proteomes" id="UP001244207">
    <property type="component" value="Unassembled WGS sequence"/>
</dbReference>
<reference evidence="2" key="1">
    <citation type="submission" date="2021-12" db="EMBL/GenBank/DDBJ databases">
        <title>Comparative genomics, transcriptomics and evolutionary studies reveal genomic signatures of adaptation to plant cell wall in hemibiotrophic fungi.</title>
        <authorList>
            <consortium name="DOE Joint Genome Institute"/>
            <person name="Baroncelli R."/>
            <person name="Diaz J.F."/>
            <person name="Benocci T."/>
            <person name="Peng M."/>
            <person name="Battaglia E."/>
            <person name="Haridas S."/>
            <person name="Andreopoulos W."/>
            <person name="Labutti K."/>
            <person name="Pangilinan J."/>
            <person name="Floch G.L."/>
            <person name="Makela M.R."/>
            <person name="Henrissat B."/>
            <person name="Grigoriev I.V."/>
            <person name="Crouch J.A."/>
            <person name="De Vries R.P."/>
            <person name="Sukno S.A."/>
            <person name="Thon M.R."/>
        </authorList>
    </citation>
    <scope>NUCLEOTIDE SEQUENCE</scope>
    <source>
        <strain evidence="2">CBS 112980</strain>
    </source>
</reference>
<keyword evidence="1" id="KW-0732">Signal</keyword>
<feature type="chain" id="PRO_5042101098" description="Secreted protein" evidence="1">
    <location>
        <begin position="31"/>
        <end position="133"/>
    </location>
</feature>
<feature type="signal peptide" evidence="1">
    <location>
        <begin position="1"/>
        <end position="30"/>
    </location>
</feature>
<comment type="caution">
    <text evidence="2">The sequence shown here is derived from an EMBL/GenBank/DDBJ whole genome shotgun (WGS) entry which is preliminary data.</text>
</comment>
<evidence type="ECO:0000313" key="3">
    <source>
        <dbReference type="Proteomes" id="UP001244207"/>
    </source>
</evidence>
<dbReference type="GeneID" id="85394127"/>
<dbReference type="EMBL" id="JAHMHS010000018">
    <property type="protein sequence ID" value="KAK1728292.1"/>
    <property type="molecule type" value="Genomic_DNA"/>
</dbReference>
<sequence length="133" mass="14658">MFQFKNHVPRTLAQLRWLSLLAFGPEALDAKHPPSSRMLRETCPSPRCSSETCILLHKSPSYACLWSSTLRIPITRPAHSSGSPTWHLRKLGVLCAEGVLEVSSVRSTRAKTQTRCLSVPLGHGADGRTSLLL</sequence>
<keyword evidence="3" id="KW-1185">Reference proteome</keyword>
<evidence type="ECO:0000313" key="2">
    <source>
        <dbReference type="EMBL" id="KAK1728292.1"/>
    </source>
</evidence>